<accession>A0A3E4R2F6</accession>
<name>A0A3E4R2F6_BACUN</name>
<proteinExistence type="predicted"/>
<evidence type="ECO:0000313" key="1">
    <source>
        <dbReference type="EMBL" id="RGL13356.1"/>
    </source>
</evidence>
<sequence length="91" mass="9935">MEKKIRQKIELSAAGKAKLAKTFRVTVQNVSQALLFKRNSVQACKIREAALVNGGSLVQVIDVTDELKRQVKVLDSKGNVKAVIANDTVTL</sequence>
<organism evidence="1 2">
    <name type="scientific">Bacteroides uniformis</name>
    <dbReference type="NCBI Taxonomy" id="820"/>
    <lineage>
        <taxon>Bacteria</taxon>
        <taxon>Pseudomonadati</taxon>
        <taxon>Bacteroidota</taxon>
        <taxon>Bacteroidia</taxon>
        <taxon>Bacteroidales</taxon>
        <taxon>Bacteroidaceae</taxon>
        <taxon>Bacteroides</taxon>
    </lineage>
</organism>
<evidence type="ECO:0000313" key="2">
    <source>
        <dbReference type="Proteomes" id="UP000260795"/>
    </source>
</evidence>
<dbReference type="AlphaFoldDB" id="A0A3E4R2F6"/>
<reference evidence="1 2" key="1">
    <citation type="submission" date="2018-08" db="EMBL/GenBank/DDBJ databases">
        <title>A genome reference for cultivated species of the human gut microbiota.</title>
        <authorList>
            <person name="Zou Y."/>
            <person name="Xue W."/>
            <person name="Luo G."/>
        </authorList>
    </citation>
    <scope>NUCLEOTIDE SEQUENCE [LARGE SCALE GENOMIC DNA]</scope>
    <source>
        <strain evidence="1 2">TF08-13</strain>
    </source>
</reference>
<dbReference type="RefSeq" id="WP_117681188.1">
    <property type="nucleotide sequence ID" value="NZ_QSRK01000014.1"/>
</dbReference>
<gene>
    <name evidence="1" type="ORF">DXC80_10385</name>
</gene>
<protein>
    <submittedName>
        <fullName evidence="1">Uncharacterized protein</fullName>
    </submittedName>
</protein>
<comment type="caution">
    <text evidence="1">The sequence shown here is derived from an EMBL/GenBank/DDBJ whole genome shotgun (WGS) entry which is preliminary data.</text>
</comment>
<dbReference type="Proteomes" id="UP000260795">
    <property type="component" value="Unassembled WGS sequence"/>
</dbReference>
<dbReference type="EMBL" id="QSRK01000014">
    <property type="protein sequence ID" value="RGL13356.1"/>
    <property type="molecule type" value="Genomic_DNA"/>
</dbReference>